<dbReference type="PROSITE" id="PS51318">
    <property type="entry name" value="TAT"/>
    <property type="match status" value="1"/>
</dbReference>
<accession>A0A1T4XEL5</accession>
<proteinExistence type="predicted"/>
<organism evidence="2 3">
    <name type="scientific">Thiothrix eikelboomii</name>
    <dbReference type="NCBI Taxonomy" id="92487"/>
    <lineage>
        <taxon>Bacteria</taxon>
        <taxon>Pseudomonadati</taxon>
        <taxon>Pseudomonadota</taxon>
        <taxon>Gammaproteobacteria</taxon>
        <taxon>Thiotrichales</taxon>
        <taxon>Thiotrichaceae</taxon>
        <taxon>Thiothrix</taxon>
    </lineage>
</organism>
<sequence length="549" mass="59971">MTQTIETTQLPSEPTNSRRSFLKNLGYVAASVASLPLVSGALSKVQAADFSYGTTPSTNVLARKNRNLYLRQFAASIQYGLRVPTQTPNQDERLYQGKIANFSKGLPHNNLGEVDLVAYDRLLAALSSGRSADYETIPMGGSVKLANPQAALTFQLEGGDSHSFAVPPFFSLASEALAGEMTELYWHALALDVPFSQYGLEAQTTAAINDLKGFKNYATVNAGNLFRAGLPGDTTGPLVSQFLWQDVPCGPFTLQQRYKLPVTGDVHMTHYDQWLAIQRGAPATTTTQFDTTPRYMRNAHDLAEWVHKDFTFQAFQHAALILMGMNAQRDSHPYSNSTSQAGFITFGGPHILDLIARVAYAALKAAWHQKWQVHRSLRPEVLAGRVHNHLRGAASYPLHSSLLNSKGSQQVFSRYGSYLLPQVYPEGSPTHPSYPSGHATIAGACATVLKAFFNESFILNNSVMVSDDGLSLLPYNSHALTVGGEINKLAGNIALGRDYAGVHYRQDAIQGLLLGEKIALNLLSEAKLFFSETNVNFTLTRFSGQTVSF</sequence>
<evidence type="ECO:0000313" key="2">
    <source>
        <dbReference type="EMBL" id="SKA87909.1"/>
    </source>
</evidence>
<dbReference type="Gene3D" id="1.10.606.10">
    <property type="entry name" value="Vanadium-containing Chloroperoxidase, domain 2"/>
    <property type="match status" value="1"/>
</dbReference>
<dbReference type="RefSeq" id="WP_078923348.1">
    <property type="nucleotide sequence ID" value="NZ_FUYB01000016.1"/>
</dbReference>
<dbReference type="PANTHER" id="PTHR34599">
    <property type="entry name" value="PEROXIDASE-RELATED"/>
    <property type="match status" value="1"/>
</dbReference>
<reference evidence="2 3" key="1">
    <citation type="submission" date="2017-02" db="EMBL/GenBank/DDBJ databases">
        <authorList>
            <person name="Peterson S.W."/>
        </authorList>
    </citation>
    <scope>NUCLEOTIDE SEQUENCE [LARGE SCALE GENOMIC DNA]</scope>
    <source>
        <strain evidence="2 3">ATCC 49788</strain>
    </source>
</reference>
<dbReference type="InterPro" id="IPR052559">
    <property type="entry name" value="V-haloperoxidase"/>
</dbReference>
<dbReference type="STRING" id="92487.SAMN02745130_02895"/>
<dbReference type="EMBL" id="FUYB01000016">
    <property type="protein sequence ID" value="SKA87909.1"/>
    <property type="molecule type" value="Genomic_DNA"/>
</dbReference>
<keyword evidence="3" id="KW-1185">Reference proteome</keyword>
<dbReference type="InterPro" id="IPR016119">
    <property type="entry name" value="Br/Cl_peroxidase_C"/>
</dbReference>
<protein>
    <submittedName>
        <fullName evidence="2">Membrane-associated phospholipid phosphatase</fullName>
    </submittedName>
</protein>
<dbReference type="SUPFAM" id="SSF48317">
    <property type="entry name" value="Acid phosphatase/Vanadium-dependent haloperoxidase"/>
    <property type="match status" value="1"/>
</dbReference>
<dbReference type="InterPro" id="IPR006311">
    <property type="entry name" value="TAT_signal"/>
</dbReference>
<evidence type="ECO:0000259" key="1">
    <source>
        <dbReference type="Pfam" id="PF01569"/>
    </source>
</evidence>
<dbReference type="InterPro" id="IPR000326">
    <property type="entry name" value="PAP2/HPO"/>
</dbReference>
<dbReference type="InterPro" id="IPR036938">
    <property type="entry name" value="PAP2/HPO_sf"/>
</dbReference>
<dbReference type="AlphaFoldDB" id="A0A1T4XEL5"/>
<gene>
    <name evidence="2" type="ORF">SAMN02745130_02895</name>
</gene>
<dbReference type="PANTHER" id="PTHR34599:SF1">
    <property type="entry name" value="PHOSPHATIDIC ACID PHOSPHATASE TYPE 2_HALOPEROXIDASE DOMAIN-CONTAINING PROTEIN"/>
    <property type="match status" value="1"/>
</dbReference>
<dbReference type="Proteomes" id="UP000190460">
    <property type="component" value="Unassembled WGS sequence"/>
</dbReference>
<dbReference type="CDD" id="cd03398">
    <property type="entry name" value="PAP2_haloperoxidase"/>
    <property type="match status" value="1"/>
</dbReference>
<dbReference type="GO" id="GO:0004601">
    <property type="term" value="F:peroxidase activity"/>
    <property type="evidence" value="ECO:0007669"/>
    <property type="project" value="InterPro"/>
</dbReference>
<feature type="domain" description="Phosphatidic acid phosphatase type 2/haloperoxidase" evidence="1">
    <location>
        <begin position="417"/>
        <end position="519"/>
    </location>
</feature>
<evidence type="ECO:0000313" key="3">
    <source>
        <dbReference type="Proteomes" id="UP000190460"/>
    </source>
</evidence>
<dbReference type="Pfam" id="PF01569">
    <property type="entry name" value="PAP2"/>
    <property type="match status" value="1"/>
</dbReference>
<dbReference type="OrthoDB" id="7793240at2"/>
<name>A0A1T4XEL5_9GAMM</name>